<evidence type="ECO:0000256" key="1">
    <source>
        <dbReference type="ARBA" id="ARBA00004651"/>
    </source>
</evidence>
<evidence type="ECO:0000256" key="4">
    <source>
        <dbReference type="ARBA" id="ARBA00022692"/>
    </source>
</evidence>
<evidence type="ECO:0000256" key="7">
    <source>
        <dbReference type="SAM" id="Phobius"/>
    </source>
</evidence>
<dbReference type="InterPro" id="IPR003706">
    <property type="entry name" value="CstA_N"/>
</dbReference>
<dbReference type="Proteomes" id="UP000257323">
    <property type="component" value="Unassembled WGS sequence"/>
</dbReference>
<feature type="transmembrane region" description="Helical" evidence="7">
    <location>
        <begin position="185"/>
        <end position="208"/>
    </location>
</feature>
<comment type="similarity">
    <text evidence="2">Belongs to the peptide transporter carbon starvation (CstA) (TC 2.A.114) family.</text>
</comment>
<dbReference type="PANTHER" id="PTHR30252">
    <property type="entry name" value="INNER MEMBRANE PEPTIDE TRANSPORTER"/>
    <property type="match status" value="1"/>
</dbReference>
<feature type="transmembrane region" description="Helical" evidence="7">
    <location>
        <begin position="546"/>
        <end position="567"/>
    </location>
</feature>
<organism evidence="9 10">
    <name type="scientific">Candidatus Saccharicenans subterraneus</name>
    <dbReference type="NCBI Taxonomy" id="2508984"/>
    <lineage>
        <taxon>Bacteria</taxon>
        <taxon>Candidatus Aminicenantota</taxon>
        <taxon>Candidatus Aminicenantia</taxon>
        <taxon>Candidatus Aminicenantales</taxon>
        <taxon>Candidatus Saccharicenantaceae</taxon>
        <taxon>Candidatus Saccharicenans</taxon>
    </lineage>
</organism>
<accession>A0A3E2BJ57</accession>
<feature type="transmembrane region" description="Helical" evidence="7">
    <location>
        <begin position="127"/>
        <end position="147"/>
    </location>
</feature>
<dbReference type="EMBL" id="QUAH01000021">
    <property type="protein sequence ID" value="RFT14765.1"/>
    <property type="molecule type" value="Genomic_DNA"/>
</dbReference>
<feature type="transmembrane region" description="Helical" evidence="7">
    <location>
        <begin position="484"/>
        <end position="509"/>
    </location>
</feature>
<keyword evidence="6 7" id="KW-0472">Membrane</keyword>
<evidence type="ECO:0000256" key="3">
    <source>
        <dbReference type="ARBA" id="ARBA00022475"/>
    </source>
</evidence>
<proteinExistence type="inferred from homology"/>
<dbReference type="Pfam" id="PF02554">
    <property type="entry name" value="CstA"/>
    <property type="match status" value="2"/>
</dbReference>
<comment type="subcellular location">
    <subcellularLocation>
        <location evidence="1">Cell membrane</location>
        <topology evidence="1">Multi-pass membrane protein</topology>
    </subcellularLocation>
</comment>
<feature type="transmembrane region" description="Helical" evidence="7">
    <location>
        <begin position="458"/>
        <end position="478"/>
    </location>
</feature>
<keyword evidence="5 7" id="KW-1133">Transmembrane helix</keyword>
<sequence>MNVLLLLFIAIILFVLAGRFYAGYLSRKLGEDPAQPTPAVTCNDGRDYVPTRNYIVFAHHFSAIAGAGPILGPTMALLYGYVPAWLWIVFGGIFIGAVHDFSALFVSMREGGRSMAEVARRTLGPAGFNLFIGFTIVMIVLVTSSFLNATSISLTSLWPLAKIGVKEGETFLKTVVVDGVVMGRIGGIASMSVIIITLSSPLLGWLLYKKRMKTALAYLLALAIGVVSVVAGIHYPVTLSPRTWMIIISIYVLIAAGVPVWVILQPRDFINVQILYGGIILLVLSVFNTGFHGLKVTIPAFNLQEGIQNLGLIWPMMFCTIACGAISGFHALVAGGTTCKQLPSEKDARRVGYNAMLLESVLAVCVVLAVGAALGFGDYKSIVWPQDPAVKSNPILGFSLAAGHLFNLGLGIPVALGTIFGILLVEGFVVTTLDAAVRLNRYLFEELWSIVFKNPPRFLKNYWVNSGLAVLLMWALAYSNAFNVLWPIFGTANQLLAALTLFAVSAWLLLRRRPNWFTLVPGIFMLLTTLASLVILMRSYWLKKNYILLAADWLLLGLAVGVIVLFARTFSGRGQRKPHQAAETGG</sequence>
<evidence type="ECO:0000256" key="6">
    <source>
        <dbReference type="ARBA" id="ARBA00023136"/>
    </source>
</evidence>
<evidence type="ECO:0000256" key="5">
    <source>
        <dbReference type="ARBA" id="ARBA00022989"/>
    </source>
</evidence>
<dbReference type="PANTHER" id="PTHR30252:SF0">
    <property type="entry name" value="PEPTIDE TRANSPORTER CSTA"/>
    <property type="match status" value="1"/>
</dbReference>
<feature type="transmembrane region" description="Helical" evidence="7">
    <location>
        <begin position="274"/>
        <end position="292"/>
    </location>
</feature>
<keyword evidence="4 7" id="KW-0812">Transmembrane</keyword>
<feature type="transmembrane region" description="Helical" evidence="7">
    <location>
        <begin position="243"/>
        <end position="262"/>
    </location>
</feature>
<feature type="domain" description="CstA N-terminal" evidence="8">
    <location>
        <begin position="388"/>
        <end position="532"/>
    </location>
</feature>
<feature type="domain" description="CstA N-terminal" evidence="8">
    <location>
        <begin position="2"/>
        <end position="372"/>
    </location>
</feature>
<dbReference type="GO" id="GO:0009267">
    <property type="term" value="P:cellular response to starvation"/>
    <property type="evidence" value="ECO:0007669"/>
    <property type="project" value="InterPro"/>
</dbReference>
<feature type="transmembrane region" description="Helical" evidence="7">
    <location>
        <begin position="414"/>
        <end position="437"/>
    </location>
</feature>
<feature type="transmembrane region" description="Helical" evidence="7">
    <location>
        <begin position="355"/>
        <end position="376"/>
    </location>
</feature>
<dbReference type="GO" id="GO:0005886">
    <property type="term" value="C:plasma membrane"/>
    <property type="evidence" value="ECO:0007669"/>
    <property type="project" value="UniProtKB-SubCell"/>
</dbReference>
<evidence type="ECO:0000256" key="2">
    <source>
        <dbReference type="ARBA" id="ARBA00007755"/>
    </source>
</evidence>
<evidence type="ECO:0000313" key="9">
    <source>
        <dbReference type="EMBL" id="RFT14765.1"/>
    </source>
</evidence>
<evidence type="ECO:0000313" key="10">
    <source>
        <dbReference type="Proteomes" id="UP000257323"/>
    </source>
</evidence>
<dbReference type="InterPro" id="IPR051605">
    <property type="entry name" value="CstA"/>
</dbReference>
<feature type="transmembrane region" description="Helical" evidence="7">
    <location>
        <begin position="84"/>
        <end position="106"/>
    </location>
</feature>
<feature type="transmembrane region" description="Helical" evidence="7">
    <location>
        <begin position="312"/>
        <end position="334"/>
    </location>
</feature>
<feature type="transmembrane region" description="Helical" evidence="7">
    <location>
        <begin position="215"/>
        <end position="237"/>
    </location>
</feature>
<protein>
    <submittedName>
        <fullName evidence="9">Carbon starvation protein A</fullName>
    </submittedName>
</protein>
<keyword evidence="3" id="KW-1003">Cell membrane</keyword>
<dbReference type="AlphaFoldDB" id="A0A3E2BJ57"/>
<evidence type="ECO:0000259" key="8">
    <source>
        <dbReference type="Pfam" id="PF02554"/>
    </source>
</evidence>
<feature type="transmembrane region" description="Helical" evidence="7">
    <location>
        <begin position="516"/>
        <end position="540"/>
    </location>
</feature>
<name>A0A3E2BJ57_9BACT</name>
<comment type="caution">
    <text evidence="9">The sequence shown here is derived from an EMBL/GenBank/DDBJ whole genome shotgun (WGS) entry which is preliminary data.</text>
</comment>
<gene>
    <name evidence="9" type="ORF">OP8BY_2435</name>
</gene>
<reference evidence="9 10" key="1">
    <citation type="submission" date="2018-08" db="EMBL/GenBank/DDBJ databases">
        <title>Genome analysis of the thermophilic bacterium of the candidate phylum Aminicenantes from deep subsurface aquifer revealed its physiology and ecological role.</title>
        <authorList>
            <person name="Kadnikov V.V."/>
            <person name="Mardanov A.V."/>
            <person name="Beletsky A.V."/>
            <person name="Karnachuk O.V."/>
            <person name="Ravin N.V."/>
        </authorList>
    </citation>
    <scope>NUCLEOTIDE SEQUENCE [LARGE SCALE GENOMIC DNA]</scope>
    <source>
        <strain evidence="9">BY38</strain>
    </source>
</reference>